<dbReference type="EMBL" id="PFBD01000020">
    <property type="protein sequence ID" value="PIR86996.1"/>
    <property type="molecule type" value="Genomic_DNA"/>
</dbReference>
<dbReference type="SMART" id="SM00418">
    <property type="entry name" value="HTH_ARSR"/>
    <property type="match status" value="1"/>
</dbReference>
<dbReference type="InterPro" id="IPR036390">
    <property type="entry name" value="WH_DNA-bd_sf"/>
</dbReference>
<dbReference type="AlphaFoldDB" id="A0A2H0UMU3"/>
<comment type="caution">
    <text evidence="2">The sequence shown here is derived from an EMBL/GenBank/DDBJ whole genome shotgun (WGS) entry which is preliminary data.</text>
</comment>
<evidence type="ECO:0000313" key="2">
    <source>
        <dbReference type="EMBL" id="PIR86996.1"/>
    </source>
</evidence>
<dbReference type="SUPFAM" id="SSF46785">
    <property type="entry name" value="Winged helix' DNA-binding domain"/>
    <property type="match status" value="1"/>
</dbReference>
<protein>
    <recommendedName>
        <fullName evidence="1">HTH arsR-type domain-containing protein</fullName>
    </recommendedName>
</protein>
<dbReference type="PROSITE" id="PS50987">
    <property type="entry name" value="HTH_ARSR_2"/>
    <property type="match status" value="1"/>
</dbReference>
<accession>A0A2H0UMU3</accession>
<dbReference type="Gene3D" id="1.10.10.10">
    <property type="entry name" value="Winged helix-like DNA-binding domain superfamily/Winged helix DNA-binding domain"/>
    <property type="match status" value="1"/>
</dbReference>
<proteinExistence type="predicted"/>
<evidence type="ECO:0000259" key="1">
    <source>
        <dbReference type="PROSITE" id="PS50987"/>
    </source>
</evidence>
<sequence>MKTARQLERHFKGASNHRRIEILLWVNENKGITVKKLAKDLEANFKTISQHTLSLVRSGLLNKHYEGRAVIHRLSPYGKRFVKFIKEFQKVS</sequence>
<evidence type="ECO:0000313" key="3">
    <source>
        <dbReference type="Proteomes" id="UP000229526"/>
    </source>
</evidence>
<dbReference type="InterPro" id="IPR001845">
    <property type="entry name" value="HTH_ArsR_DNA-bd_dom"/>
</dbReference>
<reference evidence="3" key="1">
    <citation type="submission" date="2017-09" db="EMBL/GenBank/DDBJ databases">
        <title>Depth-based differentiation of microbial function through sediment-hosted aquifers and enrichment of novel symbionts in the deep terrestrial subsurface.</title>
        <authorList>
            <person name="Probst A.J."/>
            <person name="Ladd B."/>
            <person name="Jarett J.K."/>
            <person name="Geller-Mcgrath D.E."/>
            <person name="Sieber C.M.K."/>
            <person name="Emerson J.B."/>
            <person name="Anantharaman K."/>
            <person name="Thomas B.C."/>
            <person name="Malmstrom R."/>
            <person name="Stieglmeier M."/>
            <person name="Klingl A."/>
            <person name="Woyke T."/>
            <person name="Ryan C.M."/>
            <person name="Banfield J.F."/>
        </authorList>
    </citation>
    <scope>NUCLEOTIDE SEQUENCE [LARGE SCALE GENOMIC DNA]</scope>
</reference>
<dbReference type="GO" id="GO:0003700">
    <property type="term" value="F:DNA-binding transcription factor activity"/>
    <property type="evidence" value="ECO:0007669"/>
    <property type="project" value="InterPro"/>
</dbReference>
<gene>
    <name evidence="2" type="ORF">COU11_02075</name>
</gene>
<organism evidence="2 3">
    <name type="scientific">Candidatus Harrisonbacteria bacterium CG10_big_fil_rev_8_21_14_0_10_49_15</name>
    <dbReference type="NCBI Taxonomy" id="1974587"/>
    <lineage>
        <taxon>Bacteria</taxon>
        <taxon>Candidatus Harrisoniibacteriota</taxon>
    </lineage>
</organism>
<dbReference type="Proteomes" id="UP000229526">
    <property type="component" value="Unassembled WGS sequence"/>
</dbReference>
<dbReference type="InterPro" id="IPR036388">
    <property type="entry name" value="WH-like_DNA-bd_sf"/>
</dbReference>
<feature type="domain" description="HTH arsR-type" evidence="1">
    <location>
        <begin position="1"/>
        <end position="92"/>
    </location>
</feature>
<name>A0A2H0UMU3_9BACT</name>